<gene>
    <name evidence="3" type="ORF">GCM10011415_13150</name>
</gene>
<dbReference type="Gene3D" id="3.20.20.100">
    <property type="entry name" value="NADP-dependent oxidoreductase domain"/>
    <property type="match status" value="1"/>
</dbReference>
<name>A0A8J2ZI93_9RHOB</name>
<dbReference type="InterPro" id="IPR050523">
    <property type="entry name" value="AKR_Detox_Biosynth"/>
</dbReference>
<dbReference type="EMBL" id="BMJV01000002">
    <property type="protein sequence ID" value="GGG67496.1"/>
    <property type="molecule type" value="Genomic_DNA"/>
</dbReference>
<dbReference type="PANTHER" id="PTHR43364:SF4">
    <property type="entry name" value="NAD(P)-LINKED OXIDOREDUCTASE SUPERFAMILY PROTEIN"/>
    <property type="match status" value="1"/>
</dbReference>
<evidence type="ECO:0000259" key="2">
    <source>
        <dbReference type="Pfam" id="PF00248"/>
    </source>
</evidence>
<dbReference type="Proteomes" id="UP000617145">
    <property type="component" value="Unassembled WGS sequence"/>
</dbReference>
<dbReference type="CDD" id="cd19094">
    <property type="entry name" value="AKR_Tas-like"/>
    <property type="match status" value="1"/>
</dbReference>
<comment type="caution">
    <text evidence="3">The sequence shown here is derived from an EMBL/GenBank/DDBJ whole genome shotgun (WGS) entry which is preliminary data.</text>
</comment>
<proteinExistence type="predicted"/>
<dbReference type="SUPFAM" id="SSF51430">
    <property type="entry name" value="NAD(P)-linked oxidoreductase"/>
    <property type="match status" value="1"/>
</dbReference>
<evidence type="ECO:0000313" key="3">
    <source>
        <dbReference type="EMBL" id="GGG67496.1"/>
    </source>
</evidence>
<dbReference type="InterPro" id="IPR036812">
    <property type="entry name" value="NAD(P)_OxRdtase_dom_sf"/>
</dbReference>
<dbReference type="GO" id="GO:0016491">
    <property type="term" value="F:oxidoreductase activity"/>
    <property type="evidence" value="ECO:0007669"/>
    <property type="project" value="UniProtKB-KW"/>
</dbReference>
<dbReference type="RefSeq" id="WP_188789427.1">
    <property type="nucleotide sequence ID" value="NZ_BMJV01000002.1"/>
</dbReference>
<evidence type="ECO:0000256" key="1">
    <source>
        <dbReference type="ARBA" id="ARBA00023002"/>
    </source>
</evidence>
<accession>A0A8J2ZI93</accession>
<dbReference type="InterPro" id="IPR023210">
    <property type="entry name" value="NADP_OxRdtase_dom"/>
</dbReference>
<evidence type="ECO:0000313" key="4">
    <source>
        <dbReference type="Proteomes" id="UP000617145"/>
    </source>
</evidence>
<keyword evidence="1" id="KW-0560">Oxidoreductase</keyword>
<organism evidence="3 4">
    <name type="scientific">Salipiger pallidus</name>
    <dbReference type="NCBI Taxonomy" id="1775170"/>
    <lineage>
        <taxon>Bacteria</taxon>
        <taxon>Pseudomonadati</taxon>
        <taxon>Pseudomonadota</taxon>
        <taxon>Alphaproteobacteria</taxon>
        <taxon>Rhodobacterales</taxon>
        <taxon>Roseobacteraceae</taxon>
        <taxon>Salipiger</taxon>
    </lineage>
</organism>
<dbReference type="AlphaFoldDB" id="A0A8J2ZI93"/>
<sequence>MKMNPLGRTGITVSELCLGTMTFGNQTPSEDGHAQIERAFEAGINFMDTAEMYPVNPVRAETIGRTEEIIGDWFAKTGRRSDWVLATKHTGDSKFVRDGAPISSDTIPGTIESSLKRLKTDVIDLYQFHWPNRGSYAFRQNWRFDPSQQDREATIQHMHDALGALSREVERGTIRAFGLSNDSAWGTAQWLRIAEETGGPRVASIQNEYSLLYRMADTDLAELMVNEDVGLLPYSPLAAGLLTGKYQNGAVPEGSRMSLNGDLGGRKTDRAFVAVDAYLALAEEFGMDPAQMALAWSARRPFVASSILGATTVGQLDHLLGAVDLELSDELLERIDALHREHPLPY</sequence>
<dbReference type="PANTHER" id="PTHR43364">
    <property type="entry name" value="NADH-SPECIFIC METHYLGLYOXAL REDUCTASE-RELATED"/>
    <property type="match status" value="1"/>
</dbReference>
<reference evidence="3" key="2">
    <citation type="submission" date="2020-09" db="EMBL/GenBank/DDBJ databases">
        <authorList>
            <person name="Sun Q."/>
            <person name="Zhou Y."/>
        </authorList>
    </citation>
    <scope>NUCLEOTIDE SEQUENCE</scope>
    <source>
        <strain evidence="3">CGMCC 1.15762</strain>
    </source>
</reference>
<reference evidence="3" key="1">
    <citation type="journal article" date="2014" name="Int. J. Syst. Evol. Microbiol.">
        <title>Complete genome sequence of Corynebacterium casei LMG S-19264T (=DSM 44701T), isolated from a smear-ripened cheese.</title>
        <authorList>
            <consortium name="US DOE Joint Genome Institute (JGI-PGF)"/>
            <person name="Walter F."/>
            <person name="Albersmeier A."/>
            <person name="Kalinowski J."/>
            <person name="Ruckert C."/>
        </authorList>
    </citation>
    <scope>NUCLEOTIDE SEQUENCE</scope>
    <source>
        <strain evidence="3">CGMCC 1.15762</strain>
    </source>
</reference>
<keyword evidence="4" id="KW-1185">Reference proteome</keyword>
<dbReference type="Pfam" id="PF00248">
    <property type="entry name" value="Aldo_ket_red"/>
    <property type="match status" value="1"/>
</dbReference>
<protein>
    <submittedName>
        <fullName evidence="3">NADP-dependent oxidoreductase</fullName>
    </submittedName>
</protein>
<feature type="domain" description="NADP-dependent oxidoreductase" evidence="2">
    <location>
        <begin position="15"/>
        <end position="338"/>
    </location>
</feature>